<comment type="catalytic activity">
    <reaction evidence="4">
        <text>NAD(+) + H2O = ADP-D-ribose + nicotinamide + H(+)</text>
        <dbReference type="Rhea" id="RHEA:16301"/>
        <dbReference type="ChEBI" id="CHEBI:15377"/>
        <dbReference type="ChEBI" id="CHEBI:15378"/>
        <dbReference type="ChEBI" id="CHEBI:17154"/>
        <dbReference type="ChEBI" id="CHEBI:57540"/>
        <dbReference type="ChEBI" id="CHEBI:57967"/>
        <dbReference type="EC" id="3.2.2.6"/>
    </reaction>
    <physiologicalReaction direction="left-to-right" evidence="4">
        <dbReference type="Rhea" id="RHEA:16302"/>
    </physiologicalReaction>
</comment>
<dbReference type="AlphaFoldDB" id="A0A5N5G6G4"/>
<dbReference type="InterPro" id="IPR000157">
    <property type="entry name" value="TIR_dom"/>
</dbReference>
<dbReference type="EMBL" id="SMOL01000553">
    <property type="protein sequence ID" value="KAB2608992.1"/>
    <property type="molecule type" value="Genomic_DNA"/>
</dbReference>
<proteinExistence type="predicted"/>
<sequence length="148" mass="17682">MQPHNTNSTNELWKYDAYLSFRRADTGNNFTDHLRSNLHQRGFRVFRYDDEFPRRREDYLPPWLSKGIEESKILQILFSENYASSAWCLDELVKILESRDSQAGQQIIVPIFYKVRPSDIRHQKGSYAQVFAYHEELYKDTNLEKVSR</sequence>
<evidence type="ECO:0000259" key="5">
    <source>
        <dbReference type="PROSITE" id="PS50104"/>
    </source>
</evidence>
<organism evidence="6 7">
    <name type="scientific">Pyrus ussuriensis x Pyrus communis</name>
    <dbReference type="NCBI Taxonomy" id="2448454"/>
    <lineage>
        <taxon>Eukaryota</taxon>
        <taxon>Viridiplantae</taxon>
        <taxon>Streptophyta</taxon>
        <taxon>Embryophyta</taxon>
        <taxon>Tracheophyta</taxon>
        <taxon>Spermatophyta</taxon>
        <taxon>Magnoliopsida</taxon>
        <taxon>eudicotyledons</taxon>
        <taxon>Gunneridae</taxon>
        <taxon>Pentapetalae</taxon>
        <taxon>rosids</taxon>
        <taxon>fabids</taxon>
        <taxon>Rosales</taxon>
        <taxon>Rosaceae</taxon>
        <taxon>Amygdaloideae</taxon>
        <taxon>Maleae</taxon>
        <taxon>Pyrus</taxon>
    </lineage>
</organism>
<evidence type="ECO:0000313" key="6">
    <source>
        <dbReference type="EMBL" id="KAB2608992.1"/>
    </source>
</evidence>
<dbReference type="PROSITE" id="PS50104">
    <property type="entry name" value="TIR"/>
    <property type="match status" value="1"/>
</dbReference>
<gene>
    <name evidence="6" type="ORF">D8674_012160</name>
</gene>
<evidence type="ECO:0000256" key="3">
    <source>
        <dbReference type="ARBA" id="ARBA00023027"/>
    </source>
</evidence>
<dbReference type="SMART" id="SM00255">
    <property type="entry name" value="TIR"/>
    <property type="match status" value="1"/>
</dbReference>
<name>A0A5N5G6G4_9ROSA</name>
<comment type="caution">
    <text evidence="6">The sequence shown here is derived from an EMBL/GenBank/DDBJ whole genome shotgun (WGS) entry which is preliminary data.</text>
</comment>
<dbReference type="Proteomes" id="UP000327157">
    <property type="component" value="Chromosome 14"/>
</dbReference>
<evidence type="ECO:0000256" key="4">
    <source>
        <dbReference type="ARBA" id="ARBA00047304"/>
    </source>
</evidence>
<dbReference type="OrthoDB" id="1905256at2759"/>
<dbReference type="Gene3D" id="3.40.50.10140">
    <property type="entry name" value="Toll/interleukin-1 receptor homology (TIR) domain"/>
    <property type="match status" value="1"/>
</dbReference>
<keyword evidence="3" id="KW-0520">NAD</keyword>
<keyword evidence="2" id="KW-0378">Hydrolase</keyword>
<evidence type="ECO:0000313" key="7">
    <source>
        <dbReference type="Proteomes" id="UP000327157"/>
    </source>
</evidence>
<dbReference type="GO" id="GO:0007165">
    <property type="term" value="P:signal transduction"/>
    <property type="evidence" value="ECO:0007669"/>
    <property type="project" value="InterPro"/>
</dbReference>
<dbReference type="PANTHER" id="PTHR32009">
    <property type="entry name" value="TMV RESISTANCE PROTEIN N-LIKE"/>
    <property type="match status" value="1"/>
</dbReference>
<evidence type="ECO:0000256" key="2">
    <source>
        <dbReference type="ARBA" id="ARBA00022801"/>
    </source>
</evidence>
<dbReference type="Pfam" id="PF01582">
    <property type="entry name" value="TIR"/>
    <property type="match status" value="1"/>
</dbReference>
<keyword evidence="7" id="KW-1185">Reference proteome</keyword>
<accession>A0A5N5G6G4</accession>
<dbReference type="SUPFAM" id="SSF52200">
    <property type="entry name" value="Toll/Interleukin receptor TIR domain"/>
    <property type="match status" value="1"/>
</dbReference>
<feature type="domain" description="TIR" evidence="5">
    <location>
        <begin position="13"/>
        <end position="148"/>
    </location>
</feature>
<reference evidence="7" key="2">
    <citation type="submission" date="2019-10" db="EMBL/GenBank/DDBJ databases">
        <title>A de novo genome assembly of a pear dwarfing rootstock.</title>
        <authorList>
            <person name="Wang F."/>
            <person name="Wang J."/>
            <person name="Li S."/>
            <person name="Zhang Y."/>
            <person name="Fang M."/>
            <person name="Ma L."/>
            <person name="Zhao Y."/>
            <person name="Jiang S."/>
        </authorList>
    </citation>
    <scope>NUCLEOTIDE SEQUENCE [LARGE SCALE GENOMIC DNA]</scope>
</reference>
<dbReference type="EC" id="3.2.2.6" evidence="1"/>
<dbReference type="InterPro" id="IPR035897">
    <property type="entry name" value="Toll_tir_struct_dom_sf"/>
</dbReference>
<reference evidence="6 7" key="1">
    <citation type="submission" date="2019-09" db="EMBL/GenBank/DDBJ databases">
        <authorList>
            <person name="Ou C."/>
        </authorList>
    </citation>
    <scope>NUCLEOTIDE SEQUENCE [LARGE SCALE GENOMIC DNA]</scope>
    <source>
        <strain evidence="6">S2</strain>
        <tissue evidence="6">Leaf</tissue>
    </source>
</reference>
<evidence type="ECO:0000256" key="1">
    <source>
        <dbReference type="ARBA" id="ARBA00011982"/>
    </source>
</evidence>
<protein>
    <recommendedName>
        <fullName evidence="1">ADP-ribosyl cyclase/cyclic ADP-ribose hydrolase</fullName>
        <ecNumber evidence="1">3.2.2.6</ecNumber>
    </recommendedName>
</protein>
<dbReference type="GO" id="GO:0061809">
    <property type="term" value="F:NAD+ nucleosidase activity, cyclic ADP-ribose generating"/>
    <property type="evidence" value="ECO:0007669"/>
    <property type="project" value="UniProtKB-EC"/>
</dbReference>
<dbReference type="PANTHER" id="PTHR32009:SF39">
    <property type="entry name" value="TIR DOMAIN-CONTAINING PROTEIN"/>
    <property type="match status" value="1"/>
</dbReference>
<reference evidence="6 7" key="3">
    <citation type="submission" date="2019-11" db="EMBL/GenBank/DDBJ databases">
        <title>A de novo genome assembly of a pear dwarfing rootstock.</title>
        <authorList>
            <person name="Wang F."/>
            <person name="Wang J."/>
            <person name="Li S."/>
            <person name="Zhang Y."/>
            <person name="Fang M."/>
            <person name="Ma L."/>
            <person name="Zhao Y."/>
            <person name="Jiang S."/>
        </authorList>
    </citation>
    <scope>NUCLEOTIDE SEQUENCE [LARGE SCALE GENOMIC DNA]</scope>
    <source>
        <strain evidence="6">S2</strain>
        <tissue evidence="6">Leaf</tissue>
    </source>
</reference>